<keyword evidence="2" id="KW-1185">Reference proteome</keyword>
<accession>A0ACC2CG28</accession>
<protein>
    <submittedName>
        <fullName evidence="1">Uncharacterized protein</fullName>
    </submittedName>
</protein>
<evidence type="ECO:0000313" key="1">
    <source>
        <dbReference type="EMBL" id="KAJ7540945.1"/>
    </source>
</evidence>
<proteinExistence type="predicted"/>
<name>A0ACC2CG28_DIPCM</name>
<dbReference type="EMBL" id="CM055101">
    <property type="protein sequence ID" value="KAJ7540945.1"/>
    <property type="molecule type" value="Genomic_DNA"/>
</dbReference>
<comment type="caution">
    <text evidence="1">The sequence shown here is derived from an EMBL/GenBank/DDBJ whole genome shotgun (WGS) entry which is preliminary data.</text>
</comment>
<organism evidence="1 2">
    <name type="scientific">Diphasiastrum complanatum</name>
    <name type="common">Issler's clubmoss</name>
    <name type="synonym">Lycopodium complanatum</name>
    <dbReference type="NCBI Taxonomy" id="34168"/>
    <lineage>
        <taxon>Eukaryota</taxon>
        <taxon>Viridiplantae</taxon>
        <taxon>Streptophyta</taxon>
        <taxon>Embryophyta</taxon>
        <taxon>Tracheophyta</taxon>
        <taxon>Lycopodiopsida</taxon>
        <taxon>Lycopodiales</taxon>
        <taxon>Lycopodiaceae</taxon>
        <taxon>Lycopodioideae</taxon>
        <taxon>Diphasiastrum</taxon>
    </lineage>
</organism>
<gene>
    <name evidence="1" type="ORF">O6H91_10G037600</name>
</gene>
<evidence type="ECO:0000313" key="2">
    <source>
        <dbReference type="Proteomes" id="UP001162992"/>
    </source>
</evidence>
<dbReference type="Proteomes" id="UP001162992">
    <property type="component" value="Chromosome 10"/>
</dbReference>
<reference evidence="2" key="1">
    <citation type="journal article" date="2024" name="Proc. Natl. Acad. Sci. U.S.A.">
        <title>Extraordinary preservation of gene collinearity over three hundred million years revealed in homosporous lycophytes.</title>
        <authorList>
            <person name="Li C."/>
            <person name="Wickell D."/>
            <person name="Kuo L.Y."/>
            <person name="Chen X."/>
            <person name="Nie B."/>
            <person name="Liao X."/>
            <person name="Peng D."/>
            <person name="Ji J."/>
            <person name="Jenkins J."/>
            <person name="Williams M."/>
            <person name="Shu S."/>
            <person name="Plott C."/>
            <person name="Barry K."/>
            <person name="Rajasekar S."/>
            <person name="Grimwood J."/>
            <person name="Han X."/>
            <person name="Sun S."/>
            <person name="Hou Z."/>
            <person name="He W."/>
            <person name="Dai G."/>
            <person name="Sun C."/>
            <person name="Schmutz J."/>
            <person name="Leebens-Mack J.H."/>
            <person name="Li F.W."/>
            <person name="Wang L."/>
        </authorList>
    </citation>
    <scope>NUCLEOTIDE SEQUENCE [LARGE SCALE GENOMIC DNA]</scope>
    <source>
        <strain evidence="2">cv. PW_Plant_1</strain>
    </source>
</reference>
<sequence length="159" mass="17883">MFHRCGFQKHVGLHVKGGLAVLIKADEMLTCDSLPKICLRICASQTPAISGQPSLPPPVPSGSLFSLPCSQRPIHYLPVVSSSLHYPYFACRSARRLFSYLWVCAHPSNGLLYPPPYLSTPLAHQRPPTFFYLCLPRPCLWPFPSLVLSLLFDCRPYYH</sequence>